<dbReference type="AlphaFoldDB" id="A0A086T1S3"/>
<evidence type="ECO:0000313" key="3">
    <source>
        <dbReference type="Proteomes" id="UP000029964"/>
    </source>
</evidence>
<dbReference type="Proteomes" id="UP000029964">
    <property type="component" value="Unassembled WGS sequence"/>
</dbReference>
<accession>A0A086T1S3</accession>
<feature type="compositionally biased region" description="Acidic residues" evidence="1">
    <location>
        <begin position="12"/>
        <end position="22"/>
    </location>
</feature>
<keyword evidence="3" id="KW-1185">Reference proteome</keyword>
<organism evidence="2 3">
    <name type="scientific">Hapsidospora chrysogenum (strain ATCC 11550 / CBS 779.69 / DSM 880 / IAM 14645 / JCM 23072 / IMI 49137)</name>
    <name type="common">Acremonium chrysogenum</name>
    <dbReference type="NCBI Taxonomy" id="857340"/>
    <lineage>
        <taxon>Eukaryota</taxon>
        <taxon>Fungi</taxon>
        <taxon>Dikarya</taxon>
        <taxon>Ascomycota</taxon>
        <taxon>Pezizomycotina</taxon>
        <taxon>Sordariomycetes</taxon>
        <taxon>Hypocreomycetidae</taxon>
        <taxon>Hypocreales</taxon>
        <taxon>Bionectriaceae</taxon>
        <taxon>Hapsidospora</taxon>
    </lineage>
</organism>
<protein>
    <submittedName>
        <fullName evidence="2">Uncharacterized protein</fullName>
    </submittedName>
</protein>
<dbReference type="HOGENOM" id="CLU_1414778_0_0_1"/>
<gene>
    <name evidence="2" type="ORF">ACRE_059180</name>
</gene>
<comment type="caution">
    <text evidence="2">The sequence shown here is derived from an EMBL/GenBank/DDBJ whole genome shotgun (WGS) entry which is preliminary data.</text>
</comment>
<name>A0A086T1S3_HAPC1</name>
<proteinExistence type="predicted"/>
<sequence length="192" mass="21776">MRGRIPASSSYDNDDDDDDDDPPPPYSSYDQGAVDSSGASEDGELPALGLINGRYDMTSSVSEQWSCYGSDFDLVLTLAGDHLWARFDFAVARGIMYFTKRPLFSSREPLSFRWRGVIDQDGVQWGDRHHGWIKFLGGGRIKGEIDFMGVTFEGRRMSGQGTRSEVDARSMESEWNGYTQAEYDRQNRARWR</sequence>
<reference evidence="3" key="1">
    <citation type="journal article" date="2014" name="Genome Announc.">
        <title>Genome sequence and annotation of Acremonium chrysogenum, producer of the beta-lactam antibiotic cephalosporin C.</title>
        <authorList>
            <person name="Terfehr D."/>
            <person name="Dahlmann T.A."/>
            <person name="Specht T."/>
            <person name="Zadra I."/>
            <person name="Kuernsteiner H."/>
            <person name="Kueck U."/>
        </authorList>
    </citation>
    <scope>NUCLEOTIDE SEQUENCE [LARGE SCALE GENOMIC DNA]</scope>
    <source>
        <strain evidence="3">ATCC 11550 / CBS 779.69 / DSM 880 / IAM 14645 / JCM 23072 / IMI 49137</strain>
    </source>
</reference>
<dbReference type="OrthoDB" id="4121058at2759"/>
<dbReference type="EMBL" id="JPKY01000072">
    <property type="protein sequence ID" value="KFH43305.1"/>
    <property type="molecule type" value="Genomic_DNA"/>
</dbReference>
<feature type="region of interest" description="Disordered" evidence="1">
    <location>
        <begin position="1"/>
        <end position="41"/>
    </location>
</feature>
<evidence type="ECO:0000313" key="2">
    <source>
        <dbReference type="EMBL" id="KFH43305.1"/>
    </source>
</evidence>
<evidence type="ECO:0000256" key="1">
    <source>
        <dbReference type="SAM" id="MobiDB-lite"/>
    </source>
</evidence>